<dbReference type="Proteomes" id="UP000015105">
    <property type="component" value="Chromosome 5D"/>
</dbReference>
<reference evidence="1" key="5">
    <citation type="journal article" date="2021" name="G3 (Bethesda)">
        <title>Aegilops tauschii genome assembly Aet v5.0 features greater sequence contiguity and improved annotation.</title>
        <authorList>
            <person name="Wang L."/>
            <person name="Zhu T."/>
            <person name="Rodriguez J.C."/>
            <person name="Deal K.R."/>
            <person name="Dubcovsky J."/>
            <person name="McGuire P.E."/>
            <person name="Lux T."/>
            <person name="Spannagl M."/>
            <person name="Mayer K.F.X."/>
            <person name="Baldrich P."/>
            <person name="Meyers B.C."/>
            <person name="Huo N."/>
            <person name="Gu Y.Q."/>
            <person name="Zhou H."/>
            <person name="Devos K.M."/>
            <person name="Bennetzen J.L."/>
            <person name="Unver T."/>
            <person name="Budak H."/>
            <person name="Gulick P.J."/>
            <person name="Galiba G."/>
            <person name="Kalapos B."/>
            <person name="Nelson D.R."/>
            <person name="Li P."/>
            <person name="You F.M."/>
            <person name="Luo M.C."/>
            <person name="Dvorak J."/>
        </authorList>
    </citation>
    <scope>NUCLEOTIDE SEQUENCE [LARGE SCALE GENOMIC DNA]</scope>
    <source>
        <strain evidence="1">cv. AL8/78</strain>
    </source>
</reference>
<protein>
    <submittedName>
        <fullName evidence="1">Uncharacterized protein</fullName>
    </submittedName>
</protein>
<keyword evidence="2" id="KW-1185">Reference proteome</keyword>
<sequence>PVCPSPPRADSLSAPPLPYLARPSWNAAPRWTAARRPPSPSRRSLILF</sequence>
<reference evidence="2" key="1">
    <citation type="journal article" date="2014" name="Science">
        <title>Ancient hybridizations among the ancestral genomes of bread wheat.</title>
        <authorList>
            <consortium name="International Wheat Genome Sequencing Consortium,"/>
            <person name="Marcussen T."/>
            <person name="Sandve S.R."/>
            <person name="Heier L."/>
            <person name="Spannagl M."/>
            <person name="Pfeifer M."/>
            <person name="Jakobsen K.S."/>
            <person name="Wulff B.B."/>
            <person name="Steuernagel B."/>
            <person name="Mayer K.F."/>
            <person name="Olsen O.A."/>
        </authorList>
    </citation>
    <scope>NUCLEOTIDE SEQUENCE [LARGE SCALE GENOMIC DNA]</scope>
    <source>
        <strain evidence="2">cv. AL8/78</strain>
    </source>
</reference>
<dbReference type="EnsemblPlants" id="AET5Gv21212600.10">
    <property type="protein sequence ID" value="AET5Gv21212600.10"/>
    <property type="gene ID" value="AET5Gv21212600"/>
</dbReference>
<organism evidence="1 2">
    <name type="scientific">Aegilops tauschii subsp. strangulata</name>
    <name type="common">Goatgrass</name>
    <dbReference type="NCBI Taxonomy" id="200361"/>
    <lineage>
        <taxon>Eukaryota</taxon>
        <taxon>Viridiplantae</taxon>
        <taxon>Streptophyta</taxon>
        <taxon>Embryophyta</taxon>
        <taxon>Tracheophyta</taxon>
        <taxon>Spermatophyta</taxon>
        <taxon>Magnoliopsida</taxon>
        <taxon>Liliopsida</taxon>
        <taxon>Poales</taxon>
        <taxon>Poaceae</taxon>
        <taxon>BOP clade</taxon>
        <taxon>Pooideae</taxon>
        <taxon>Triticodae</taxon>
        <taxon>Triticeae</taxon>
        <taxon>Triticinae</taxon>
        <taxon>Aegilops</taxon>
    </lineage>
</organism>
<evidence type="ECO:0000313" key="2">
    <source>
        <dbReference type="Proteomes" id="UP000015105"/>
    </source>
</evidence>
<proteinExistence type="predicted"/>
<dbReference type="AlphaFoldDB" id="A0A453MJD9"/>
<name>A0A453MJD9_AEGTS</name>
<reference evidence="2" key="2">
    <citation type="journal article" date="2017" name="Nat. Plants">
        <title>The Aegilops tauschii genome reveals multiple impacts of transposons.</title>
        <authorList>
            <person name="Zhao G."/>
            <person name="Zou C."/>
            <person name="Li K."/>
            <person name="Wang K."/>
            <person name="Li T."/>
            <person name="Gao L."/>
            <person name="Zhang X."/>
            <person name="Wang H."/>
            <person name="Yang Z."/>
            <person name="Liu X."/>
            <person name="Jiang W."/>
            <person name="Mao L."/>
            <person name="Kong X."/>
            <person name="Jiao Y."/>
            <person name="Jia J."/>
        </authorList>
    </citation>
    <scope>NUCLEOTIDE SEQUENCE [LARGE SCALE GENOMIC DNA]</scope>
    <source>
        <strain evidence="2">cv. AL8/78</strain>
    </source>
</reference>
<evidence type="ECO:0000313" key="1">
    <source>
        <dbReference type="EnsemblPlants" id="AET5Gv21212600.10"/>
    </source>
</evidence>
<reference evidence="1" key="4">
    <citation type="submission" date="2019-03" db="UniProtKB">
        <authorList>
            <consortium name="EnsemblPlants"/>
        </authorList>
    </citation>
    <scope>IDENTIFICATION</scope>
</reference>
<accession>A0A453MJD9</accession>
<dbReference type="Gramene" id="AET5Gv21212600.10">
    <property type="protein sequence ID" value="AET5Gv21212600.10"/>
    <property type="gene ID" value="AET5Gv21212600"/>
</dbReference>
<reference evidence="1" key="3">
    <citation type="journal article" date="2017" name="Nature">
        <title>Genome sequence of the progenitor of the wheat D genome Aegilops tauschii.</title>
        <authorList>
            <person name="Luo M.C."/>
            <person name="Gu Y.Q."/>
            <person name="Puiu D."/>
            <person name="Wang H."/>
            <person name="Twardziok S.O."/>
            <person name="Deal K.R."/>
            <person name="Huo N."/>
            <person name="Zhu T."/>
            <person name="Wang L."/>
            <person name="Wang Y."/>
            <person name="McGuire P.E."/>
            <person name="Liu S."/>
            <person name="Long H."/>
            <person name="Ramasamy R.K."/>
            <person name="Rodriguez J.C."/>
            <person name="Van S.L."/>
            <person name="Yuan L."/>
            <person name="Wang Z."/>
            <person name="Xia Z."/>
            <person name="Xiao L."/>
            <person name="Anderson O.D."/>
            <person name="Ouyang S."/>
            <person name="Liang Y."/>
            <person name="Zimin A.V."/>
            <person name="Pertea G."/>
            <person name="Qi P."/>
            <person name="Bennetzen J.L."/>
            <person name="Dai X."/>
            <person name="Dawson M.W."/>
            <person name="Muller H.G."/>
            <person name="Kugler K."/>
            <person name="Rivarola-Duarte L."/>
            <person name="Spannagl M."/>
            <person name="Mayer K.F.X."/>
            <person name="Lu F.H."/>
            <person name="Bevan M.W."/>
            <person name="Leroy P."/>
            <person name="Li P."/>
            <person name="You F.M."/>
            <person name="Sun Q."/>
            <person name="Liu Z."/>
            <person name="Lyons E."/>
            <person name="Wicker T."/>
            <person name="Salzberg S.L."/>
            <person name="Devos K.M."/>
            <person name="Dvorak J."/>
        </authorList>
    </citation>
    <scope>NUCLEOTIDE SEQUENCE [LARGE SCALE GENOMIC DNA]</scope>
    <source>
        <strain evidence="1">cv. AL8/78</strain>
    </source>
</reference>